<evidence type="ECO:0000313" key="8">
    <source>
        <dbReference type="EMBL" id="KAI1853859.1"/>
    </source>
</evidence>
<evidence type="ECO:0000256" key="4">
    <source>
        <dbReference type="ARBA" id="ARBA00022692"/>
    </source>
</evidence>
<keyword evidence="9" id="KW-1185">Reference proteome</keyword>
<dbReference type="GO" id="GO:0016757">
    <property type="term" value="F:glycosyltransferase activity"/>
    <property type="evidence" value="ECO:0007669"/>
    <property type="project" value="UniProtKB-KW"/>
</dbReference>
<evidence type="ECO:0000256" key="1">
    <source>
        <dbReference type="ARBA" id="ARBA00004370"/>
    </source>
</evidence>
<protein>
    <recommendedName>
        <fullName evidence="10">Polysaccharide synthase</fullName>
    </recommendedName>
</protein>
<organism evidence="8 9">
    <name type="scientific">Neoarthrinium moseri</name>
    <dbReference type="NCBI Taxonomy" id="1658444"/>
    <lineage>
        <taxon>Eukaryota</taxon>
        <taxon>Fungi</taxon>
        <taxon>Dikarya</taxon>
        <taxon>Ascomycota</taxon>
        <taxon>Pezizomycotina</taxon>
        <taxon>Sordariomycetes</taxon>
        <taxon>Xylariomycetidae</taxon>
        <taxon>Amphisphaeriales</taxon>
        <taxon>Apiosporaceae</taxon>
        <taxon>Neoarthrinium</taxon>
    </lineage>
</organism>
<gene>
    <name evidence="8" type="ORF">JX265_012690</name>
</gene>
<dbReference type="Gene3D" id="3.90.550.10">
    <property type="entry name" value="Spore Coat Polysaccharide Biosynthesis Protein SpsA, Chain A"/>
    <property type="match status" value="1"/>
</dbReference>
<dbReference type="Pfam" id="PF13641">
    <property type="entry name" value="Glyco_tranf_2_3"/>
    <property type="match status" value="1"/>
</dbReference>
<evidence type="ECO:0000256" key="5">
    <source>
        <dbReference type="ARBA" id="ARBA00022989"/>
    </source>
</evidence>
<evidence type="ECO:0008006" key="10">
    <source>
        <dbReference type="Google" id="ProtNLM"/>
    </source>
</evidence>
<comment type="caution">
    <text evidence="8">The sequence shown here is derived from an EMBL/GenBank/DDBJ whole genome shotgun (WGS) entry which is preliminary data.</text>
</comment>
<keyword evidence="7" id="KW-0325">Glycoprotein</keyword>
<dbReference type="PANTHER" id="PTHR47844:SF1">
    <property type="entry name" value="EXOSTOSIN-LIKE 2"/>
    <property type="match status" value="1"/>
</dbReference>
<evidence type="ECO:0000313" key="9">
    <source>
        <dbReference type="Proteomes" id="UP000829685"/>
    </source>
</evidence>
<evidence type="ECO:0000256" key="6">
    <source>
        <dbReference type="ARBA" id="ARBA00023136"/>
    </source>
</evidence>
<dbReference type="AlphaFoldDB" id="A0A9Q0AJD3"/>
<dbReference type="InterPro" id="IPR029044">
    <property type="entry name" value="Nucleotide-diphossugar_trans"/>
</dbReference>
<dbReference type="GO" id="GO:0016020">
    <property type="term" value="C:membrane"/>
    <property type="evidence" value="ECO:0007669"/>
    <property type="project" value="UniProtKB-SubCell"/>
</dbReference>
<keyword evidence="4" id="KW-0812">Transmembrane</keyword>
<evidence type="ECO:0000256" key="3">
    <source>
        <dbReference type="ARBA" id="ARBA00022679"/>
    </source>
</evidence>
<keyword evidence="2" id="KW-0328">Glycosyltransferase</keyword>
<proteinExistence type="predicted"/>
<name>A0A9Q0AJD3_9PEZI</name>
<evidence type="ECO:0000256" key="2">
    <source>
        <dbReference type="ARBA" id="ARBA00022676"/>
    </source>
</evidence>
<keyword evidence="5" id="KW-1133">Transmembrane helix</keyword>
<dbReference type="PANTHER" id="PTHR47844">
    <property type="entry name" value="SYNTHASE CPS1, PUTATIVE (AFU_ORTHOLOGUE AFUA_7G02500)-RELATED"/>
    <property type="match status" value="1"/>
</dbReference>
<reference evidence="8" key="1">
    <citation type="submission" date="2021-03" db="EMBL/GenBank/DDBJ databases">
        <title>Revisited historic fungal species revealed as producer of novel bioactive compounds through whole genome sequencing and comparative genomics.</title>
        <authorList>
            <person name="Vignolle G.A."/>
            <person name="Hochenegger N."/>
            <person name="Mach R.L."/>
            <person name="Mach-Aigner A.R."/>
            <person name="Javad Rahimi M."/>
            <person name="Salim K.A."/>
            <person name="Chan C.M."/>
            <person name="Lim L.B.L."/>
            <person name="Cai F."/>
            <person name="Druzhinina I.S."/>
            <person name="U'Ren J.M."/>
            <person name="Derntl C."/>
        </authorList>
    </citation>
    <scope>NUCLEOTIDE SEQUENCE</scope>
    <source>
        <strain evidence="8">TUCIM 5799</strain>
    </source>
</reference>
<dbReference type="SUPFAM" id="SSF53448">
    <property type="entry name" value="Nucleotide-diphospho-sugar transferases"/>
    <property type="match status" value="1"/>
</dbReference>
<dbReference type="InterPro" id="IPR052427">
    <property type="entry name" value="Glycosyltrans_GT2/GT47"/>
</dbReference>
<accession>A0A9Q0AJD3</accession>
<comment type="subcellular location">
    <subcellularLocation>
        <location evidence="1">Membrane</location>
    </subcellularLocation>
</comment>
<keyword evidence="3" id="KW-0808">Transferase</keyword>
<dbReference type="EMBL" id="JAFIMR010000056">
    <property type="protein sequence ID" value="KAI1853859.1"/>
    <property type="molecule type" value="Genomic_DNA"/>
</dbReference>
<evidence type="ECO:0000256" key="7">
    <source>
        <dbReference type="ARBA" id="ARBA00023180"/>
    </source>
</evidence>
<dbReference type="OrthoDB" id="2849215at2759"/>
<keyword evidence="6" id="KW-0472">Membrane</keyword>
<dbReference type="Proteomes" id="UP000829685">
    <property type="component" value="Unassembled WGS sequence"/>
</dbReference>
<sequence length="393" mass="45401">MPTGVRIAVDYTWRMAFTLAAFWAWNICDKAITSYYSKRYKPVPLPENPSYSPRDVSIIVPTIDTESTFTECMRLWLKSEPREIIIVTVARNKDRVVQLVEPFQDDANKIIILTAPRANKRQQLVIGVAAARAGILALVDDDVFWRNECVVPYLLAPFEDPTIGAVAGIQSAEIPPERRDPQVITAWEAIAAYDMHQWKGSREVHFTADGGCWCLSARTLLIRTAILRNLEFTKAYTQELIGHRVVNTADDVILTEWVFDQGWNVSIQNLAEAEVTTNIHRDYRFAWQVLRWDRGNFRSFLGFIFVYPGLQKLMRRHPYTTFKMVERLARPVWAFIALSVWLQTLRTVPWIARHVWAFLVMDYVGPVVDLYIYLTMSNDNWLTRAADIQVIKK</sequence>